<keyword evidence="1" id="KW-0812">Transmembrane</keyword>
<reference evidence="2 3" key="1">
    <citation type="submission" date="2019-07" db="EMBL/GenBank/DDBJ databases">
        <authorList>
            <person name="Kim J."/>
        </authorList>
    </citation>
    <scope>NUCLEOTIDE SEQUENCE [LARGE SCALE GENOMIC DNA]</scope>
    <source>
        <strain evidence="2 3">MJ1a</strain>
    </source>
</reference>
<dbReference type="RefSeq" id="WP_146272206.1">
    <property type="nucleotide sequence ID" value="NZ_VOEI01000004.1"/>
</dbReference>
<proteinExistence type="predicted"/>
<accession>A0A563U2R2</accession>
<keyword evidence="3" id="KW-1185">Reference proteome</keyword>
<gene>
    <name evidence="2" type="ORF">FPZ42_13695</name>
</gene>
<dbReference type="EMBL" id="VOEI01000004">
    <property type="protein sequence ID" value="TWR25641.1"/>
    <property type="molecule type" value="Genomic_DNA"/>
</dbReference>
<evidence type="ECO:0000313" key="2">
    <source>
        <dbReference type="EMBL" id="TWR25641.1"/>
    </source>
</evidence>
<evidence type="ECO:0000256" key="1">
    <source>
        <dbReference type="SAM" id="Phobius"/>
    </source>
</evidence>
<comment type="caution">
    <text evidence="2">The sequence shown here is derived from an EMBL/GenBank/DDBJ whole genome shotgun (WGS) entry which is preliminary data.</text>
</comment>
<evidence type="ECO:0000313" key="3">
    <source>
        <dbReference type="Proteomes" id="UP000318010"/>
    </source>
</evidence>
<protein>
    <submittedName>
        <fullName evidence="2">Uncharacterized protein</fullName>
    </submittedName>
</protein>
<keyword evidence="1" id="KW-0472">Membrane</keyword>
<organism evidence="2 3">
    <name type="scientific">Mucilaginibacter achroorhodeus</name>
    <dbReference type="NCBI Taxonomy" id="2599294"/>
    <lineage>
        <taxon>Bacteria</taxon>
        <taxon>Pseudomonadati</taxon>
        <taxon>Bacteroidota</taxon>
        <taxon>Sphingobacteriia</taxon>
        <taxon>Sphingobacteriales</taxon>
        <taxon>Sphingobacteriaceae</taxon>
        <taxon>Mucilaginibacter</taxon>
    </lineage>
</organism>
<dbReference type="OrthoDB" id="9957761at2"/>
<name>A0A563U2R2_9SPHI</name>
<dbReference type="Proteomes" id="UP000318010">
    <property type="component" value="Unassembled WGS sequence"/>
</dbReference>
<sequence>MYFFFFRKRKSTKKKTRDLVTRYYVYAIAMPVLPARYTMSHLSVASGYCSYFSLSAKKLWVKAGRTMADLCGLRGMALRA</sequence>
<feature type="transmembrane region" description="Helical" evidence="1">
    <location>
        <begin position="21"/>
        <end position="39"/>
    </location>
</feature>
<keyword evidence="1" id="KW-1133">Transmembrane helix</keyword>
<dbReference type="AlphaFoldDB" id="A0A563U2R2"/>